<name>A0A382RI93_9ZZZZ</name>
<gene>
    <name evidence="1" type="ORF">METZ01_LOCUS349185</name>
</gene>
<evidence type="ECO:0000313" key="1">
    <source>
        <dbReference type="EMBL" id="SVC96331.1"/>
    </source>
</evidence>
<accession>A0A382RI93</accession>
<feature type="non-terminal residue" evidence="1">
    <location>
        <position position="289"/>
    </location>
</feature>
<organism evidence="1">
    <name type="scientific">marine metagenome</name>
    <dbReference type="NCBI Taxonomy" id="408172"/>
    <lineage>
        <taxon>unclassified sequences</taxon>
        <taxon>metagenomes</taxon>
        <taxon>ecological metagenomes</taxon>
    </lineage>
</organism>
<proteinExistence type="predicted"/>
<reference evidence="1" key="1">
    <citation type="submission" date="2018-05" db="EMBL/GenBank/DDBJ databases">
        <authorList>
            <person name="Lanie J.A."/>
            <person name="Ng W.-L."/>
            <person name="Kazmierczak K.M."/>
            <person name="Andrzejewski T.M."/>
            <person name="Davidsen T.M."/>
            <person name="Wayne K.J."/>
            <person name="Tettelin H."/>
            <person name="Glass J.I."/>
            <person name="Rusch D."/>
            <person name="Podicherti R."/>
            <person name="Tsui H.-C.T."/>
            <person name="Winkler M.E."/>
        </authorList>
    </citation>
    <scope>NUCLEOTIDE SEQUENCE</scope>
</reference>
<dbReference type="EMBL" id="UINC01121282">
    <property type="protein sequence ID" value="SVC96331.1"/>
    <property type="molecule type" value="Genomic_DNA"/>
</dbReference>
<protein>
    <submittedName>
        <fullName evidence="1">Uncharacterized protein</fullName>
    </submittedName>
</protein>
<sequence length="289" mass="31521">MSPRPTAYRYEPLLRKLDRSVEGLMERQIQNPDHDGVGGFISPDDGLAGPNGISSAATYGYAYLLPGASLHGDLDLVQRIEDAAAWARRKRTAGGRFDLLATNFDSSPDTGFTVQALAPVVRAAQRQEGDDEGARRIAAALGEIIRTAAPGMVAGGFHTPNHRWVLVSALSMSCELFPDLAPDVMPTIEAYLAETIDINQDGEFIERSTSVYNPVCDRALRLAAESLQRDELLSAVRANLEMSYHLMHEDATVVTSFSTRQDRGARAVPGGLADAYYWLARHDDDARFA</sequence>
<dbReference type="AlphaFoldDB" id="A0A382RI93"/>